<evidence type="ECO:0000256" key="4">
    <source>
        <dbReference type="ARBA" id="ARBA00022806"/>
    </source>
</evidence>
<evidence type="ECO:0000313" key="10">
    <source>
        <dbReference type="Proteomes" id="UP000037069"/>
    </source>
</evidence>
<evidence type="ECO:0000256" key="7">
    <source>
        <dbReference type="SAM" id="MobiDB-lite"/>
    </source>
</evidence>
<dbReference type="GO" id="GO:0016787">
    <property type="term" value="F:hydrolase activity"/>
    <property type="evidence" value="ECO:0007669"/>
    <property type="project" value="UniProtKB-KW"/>
</dbReference>
<comment type="caution">
    <text evidence="9">The sequence shown here is derived from an EMBL/GenBank/DDBJ whole genome shotgun (WGS) entry which is preliminary data.</text>
</comment>
<reference evidence="9 10" key="1">
    <citation type="journal article" date="2015" name="Nat. Commun.">
        <title>Lucilia cuprina genome unlocks parasitic fly biology to underpin future interventions.</title>
        <authorList>
            <person name="Anstead C.A."/>
            <person name="Korhonen P.K."/>
            <person name="Young N.D."/>
            <person name="Hall R.S."/>
            <person name="Jex A.R."/>
            <person name="Murali S.C."/>
            <person name="Hughes D.S."/>
            <person name="Lee S.F."/>
            <person name="Perry T."/>
            <person name="Stroehlein A.J."/>
            <person name="Ansell B.R."/>
            <person name="Breugelmans B."/>
            <person name="Hofmann A."/>
            <person name="Qu J."/>
            <person name="Dugan S."/>
            <person name="Lee S.L."/>
            <person name="Chao H."/>
            <person name="Dinh H."/>
            <person name="Han Y."/>
            <person name="Doddapaneni H.V."/>
            <person name="Worley K.C."/>
            <person name="Muzny D.M."/>
            <person name="Ioannidis P."/>
            <person name="Waterhouse R.M."/>
            <person name="Zdobnov E.M."/>
            <person name="James P.J."/>
            <person name="Bagnall N.H."/>
            <person name="Kotze A.C."/>
            <person name="Gibbs R.A."/>
            <person name="Richards S."/>
            <person name="Batterham P."/>
            <person name="Gasser R.B."/>
        </authorList>
    </citation>
    <scope>NUCLEOTIDE SEQUENCE [LARGE SCALE GENOMIC DNA]</scope>
    <source>
        <strain evidence="9 10">LS</strain>
        <tissue evidence="9">Full body</tissue>
    </source>
</reference>
<gene>
    <name evidence="9" type="ORF">FF38_10510</name>
</gene>
<dbReference type="Proteomes" id="UP000037069">
    <property type="component" value="Unassembled WGS sequence"/>
</dbReference>
<feature type="non-terminal residue" evidence="9">
    <location>
        <position position="222"/>
    </location>
</feature>
<dbReference type="Pfam" id="PF00270">
    <property type="entry name" value="DEAD"/>
    <property type="match status" value="1"/>
</dbReference>
<protein>
    <recommendedName>
        <fullName evidence="1">RNA helicase</fullName>
        <ecNumber evidence="1">3.6.4.13</ecNumber>
    </recommendedName>
</protein>
<dbReference type="GO" id="GO:0003676">
    <property type="term" value="F:nucleic acid binding"/>
    <property type="evidence" value="ECO:0007669"/>
    <property type="project" value="InterPro"/>
</dbReference>
<evidence type="ECO:0000259" key="8">
    <source>
        <dbReference type="PROSITE" id="PS51195"/>
    </source>
</evidence>
<evidence type="ECO:0000256" key="3">
    <source>
        <dbReference type="ARBA" id="ARBA00022801"/>
    </source>
</evidence>
<accession>A0A0L0CBQ9</accession>
<feature type="compositionally biased region" description="Low complexity" evidence="7">
    <location>
        <begin position="43"/>
        <end position="61"/>
    </location>
</feature>
<keyword evidence="2" id="KW-0547">Nucleotide-binding</keyword>
<evidence type="ECO:0000256" key="2">
    <source>
        <dbReference type="ARBA" id="ARBA00022741"/>
    </source>
</evidence>
<keyword evidence="3" id="KW-0378">Hydrolase</keyword>
<dbReference type="InterPro" id="IPR050079">
    <property type="entry name" value="DEAD_box_RNA_helicase"/>
</dbReference>
<dbReference type="EMBL" id="JRES01000640">
    <property type="protein sequence ID" value="KNC29696.1"/>
    <property type="molecule type" value="Genomic_DNA"/>
</dbReference>
<dbReference type="Gene3D" id="3.40.50.300">
    <property type="entry name" value="P-loop containing nucleotide triphosphate hydrolases"/>
    <property type="match status" value="1"/>
</dbReference>
<evidence type="ECO:0000256" key="1">
    <source>
        <dbReference type="ARBA" id="ARBA00012552"/>
    </source>
</evidence>
<dbReference type="STRING" id="7375.A0A0L0CBQ9"/>
<dbReference type="EC" id="3.6.4.13" evidence="1"/>
<dbReference type="GO" id="GO:0003724">
    <property type="term" value="F:RNA helicase activity"/>
    <property type="evidence" value="ECO:0007669"/>
    <property type="project" value="UniProtKB-EC"/>
</dbReference>
<dbReference type="PANTHER" id="PTHR47959">
    <property type="entry name" value="ATP-DEPENDENT RNA HELICASE RHLE-RELATED"/>
    <property type="match status" value="1"/>
</dbReference>
<organism evidence="9 10">
    <name type="scientific">Lucilia cuprina</name>
    <name type="common">Green bottle fly</name>
    <name type="synonym">Australian sheep blowfly</name>
    <dbReference type="NCBI Taxonomy" id="7375"/>
    <lineage>
        <taxon>Eukaryota</taxon>
        <taxon>Metazoa</taxon>
        <taxon>Ecdysozoa</taxon>
        <taxon>Arthropoda</taxon>
        <taxon>Hexapoda</taxon>
        <taxon>Insecta</taxon>
        <taxon>Pterygota</taxon>
        <taxon>Neoptera</taxon>
        <taxon>Endopterygota</taxon>
        <taxon>Diptera</taxon>
        <taxon>Brachycera</taxon>
        <taxon>Muscomorpha</taxon>
        <taxon>Oestroidea</taxon>
        <taxon>Calliphoridae</taxon>
        <taxon>Luciliinae</taxon>
        <taxon>Lucilia</taxon>
    </lineage>
</organism>
<dbReference type="GO" id="GO:0005829">
    <property type="term" value="C:cytosol"/>
    <property type="evidence" value="ECO:0007669"/>
    <property type="project" value="TreeGrafter"/>
</dbReference>
<dbReference type="InterPro" id="IPR014014">
    <property type="entry name" value="RNA_helicase_DEAD_Q_motif"/>
</dbReference>
<evidence type="ECO:0000256" key="6">
    <source>
        <dbReference type="PROSITE-ProRule" id="PRU00552"/>
    </source>
</evidence>
<name>A0A0L0CBQ9_LUCCU</name>
<dbReference type="InterPro" id="IPR011545">
    <property type="entry name" value="DEAD/DEAH_box_helicase_dom"/>
</dbReference>
<dbReference type="PANTHER" id="PTHR47959:SF1">
    <property type="entry name" value="ATP-DEPENDENT RNA HELICASE DBPA"/>
    <property type="match status" value="1"/>
</dbReference>
<proteinExistence type="predicted"/>
<dbReference type="GO" id="GO:0005524">
    <property type="term" value="F:ATP binding"/>
    <property type="evidence" value="ECO:0007669"/>
    <property type="project" value="UniProtKB-KW"/>
</dbReference>
<evidence type="ECO:0000256" key="5">
    <source>
        <dbReference type="ARBA" id="ARBA00022840"/>
    </source>
</evidence>
<dbReference type="InterPro" id="IPR027417">
    <property type="entry name" value="P-loop_NTPase"/>
</dbReference>
<evidence type="ECO:0000313" key="9">
    <source>
        <dbReference type="EMBL" id="KNC29696.1"/>
    </source>
</evidence>
<dbReference type="AlphaFoldDB" id="A0A0L0CBQ9"/>
<sequence>MSNNRFDQDPFQSQNQDRSQSENQNRSQVPDTMETDIPESRPQSRNQQVQLQQMQQMQRMQQRQDRPVLPKVPSVPYMKKLHNNMSNSFINLNRVASTPHLAQLNYYSPQGPIMSSTNTPIPTPLTSPHATQNNSPNIMPQDPNTSNYSAMKFSDLGLDSRLVQALNVLNINEPTPVQETAIPLALNDRKDIVASARTGSGKTLAYLLPLVHSLLHSSGYGM</sequence>
<feature type="short sequence motif" description="Q motif" evidence="6">
    <location>
        <begin position="151"/>
        <end position="179"/>
    </location>
</feature>
<feature type="region of interest" description="Disordered" evidence="7">
    <location>
        <begin position="1"/>
        <end position="67"/>
    </location>
</feature>
<feature type="domain" description="DEAD-box RNA helicase Q" evidence="8">
    <location>
        <begin position="151"/>
        <end position="179"/>
    </location>
</feature>
<feature type="compositionally biased region" description="Polar residues" evidence="7">
    <location>
        <begin position="1"/>
        <end position="30"/>
    </location>
</feature>
<keyword evidence="5" id="KW-0067">ATP-binding</keyword>
<dbReference type="PROSITE" id="PS51195">
    <property type="entry name" value="Q_MOTIF"/>
    <property type="match status" value="1"/>
</dbReference>
<keyword evidence="4" id="KW-0347">Helicase</keyword>
<dbReference type="SUPFAM" id="SSF52540">
    <property type="entry name" value="P-loop containing nucleoside triphosphate hydrolases"/>
    <property type="match status" value="1"/>
</dbReference>
<keyword evidence="10" id="KW-1185">Reference proteome</keyword>